<protein>
    <submittedName>
        <fullName evidence="1">DUF1269 domain-containing protein</fullName>
    </submittedName>
</protein>
<proteinExistence type="predicted"/>
<dbReference type="RefSeq" id="WP_134463939.1">
    <property type="nucleotide sequence ID" value="NZ_JBHMFL010000168.1"/>
</dbReference>
<gene>
    <name evidence="1" type="ORF">E2553_31155</name>
</gene>
<accession>A0A4Y8MUS7</accession>
<dbReference type="InterPro" id="IPR009200">
    <property type="entry name" value="DUF1269_membrane"/>
</dbReference>
<dbReference type="Proteomes" id="UP000297385">
    <property type="component" value="Unassembled WGS sequence"/>
</dbReference>
<dbReference type="GeneID" id="97310452"/>
<reference evidence="1 2" key="1">
    <citation type="submission" date="2019-03" db="EMBL/GenBank/DDBJ databases">
        <title>Complete Genome Sequence of Paraburkholderia dipogonis ICMP 19430T, a Nitrogen-fixing Symbiont of the South African Invasive Legume Dipogon lignosus in New Zealand.</title>
        <authorList>
            <person name="De Meyer S.E."/>
        </authorList>
    </citation>
    <scope>NUCLEOTIDE SEQUENCE [LARGE SCALE GENOMIC DNA]</scope>
    <source>
        <strain evidence="1 2">ICMP 19430</strain>
    </source>
</reference>
<dbReference type="EMBL" id="SNVI01000002">
    <property type="protein sequence ID" value="TFE41148.1"/>
    <property type="molecule type" value="Genomic_DNA"/>
</dbReference>
<evidence type="ECO:0000313" key="2">
    <source>
        <dbReference type="Proteomes" id="UP000297385"/>
    </source>
</evidence>
<organism evidence="1 2">
    <name type="scientific">Paraburkholderia dipogonis</name>
    <dbReference type="NCBI Taxonomy" id="1211383"/>
    <lineage>
        <taxon>Bacteria</taxon>
        <taxon>Pseudomonadati</taxon>
        <taxon>Pseudomonadota</taxon>
        <taxon>Betaproteobacteria</taxon>
        <taxon>Burkholderiales</taxon>
        <taxon>Burkholderiaceae</taxon>
        <taxon>Paraburkholderia</taxon>
    </lineage>
</organism>
<name>A0A4Y8MUS7_9BURK</name>
<sequence>MTQELIVATFKDLDVAERAARDFRNFEIGDGDFKIESGVMVQKDVAGKLTVIEKYTQPFWGAVIGAITGGLIGLLGGPVGVIAGLTVGAGAGLAGHAAEAILDSKLTKSISDELLPGSVALILEVKEPPLFEVENVVLGYGGKPFHQSLAW</sequence>
<dbReference type="Pfam" id="PF06897">
    <property type="entry name" value="DUF1269"/>
    <property type="match status" value="1"/>
</dbReference>
<evidence type="ECO:0000313" key="1">
    <source>
        <dbReference type="EMBL" id="TFE41148.1"/>
    </source>
</evidence>
<dbReference type="AlphaFoldDB" id="A0A4Y8MUS7"/>
<comment type="caution">
    <text evidence="1">The sequence shown here is derived from an EMBL/GenBank/DDBJ whole genome shotgun (WGS) entry which is preliminary data.</text>
</comment>